<evidence type="ECO:0000256" key="7">
    <source>
        <dbReference type="ARBA" id="ARBA00044504"/>
    </source>
</evidence>
<dbReference type="PANTHER" id="PTHR48021:SF21">
    <property type="entry name" value="SUGAR TRANSPORTER ERD6-LIKE 8"/>
    <property type="match status" value="1"/>
</dbReference>
<dbReference type="AlphaFoldDB" id="A0A2R6RV86"/>
<dbReference type="PANTHER" id="PTHR48021">
    <property type="match status" value="1"/>
</dbReference>
<evidence type="ECO:0000256" key="6">
    <source>
        <dbReference type="ARBA" id="ARBA00023136"/>
    </source>
</evidence>
<dbReference type="GO" id="GO:0022857">
    <property type="term" value="F:transmembrane transporter activity"/>
    <property type="evidence" value="ECO:0007669"/>
    <property type="project" value="InterPro"/>
</dbReference>
<keyword evidence="3 8" id="KW-0762">Sugar transport</keyword>
<evidence type="ECO:0000256" key="3">
    <source>
        <dbReference type="ARBA" id="ARBA00022597"/>
    </source>
</evidence>
<keyword evidence="6" id="KW-0472">Membrane</keyword>
<keyword evidence="9" id="KW-1185">Reference proteome</keyword>
<comment type="subcellular location">
    <subcellularLocation>
        <location evidence="1">Membrane</location>
    </subcellularLocation>
</comment>
<reference evidence="9" key="2">
    <citation type="journal article" date="2018" name="BMC Genomics">
        <title>A manually annotated Actinidia chinensis var. chinensis (kiwifruit) genome highlights the challenges associated with draft genomes and gene prediction in plants.</title>
        <authorList>
            <person name="Pilkington S.M."/>
            <person name="Crowhurst R."/>
            <person name="Hilario E."/>
            <person name="Nardozza S."/>
            <person name="Fraser L."/>
            <person name="Peng Y."/>
            <person name="Gunaseelan K."/>
            <person name="Simpson R."/>
            <person name="Tahir J."/>
            <person name="Deroles S.C."/>
            <person name="Templeton K."/>
            <person name="Luo Z."/>
            <person name="Davy M."/>
            <person name="Cheng C."/>
            <person name="McNeilage M."/>
            <person name="Scaglione D."/>
            <person name="Liu Y."/>
            <person name="Zhang Q."/>
            <person name="Datson P."/>
            <person name="De Silva N."/>
            <person name="Gardiner S.E."/>
            <person name="Bassett H."/>
            <person name="Chagne D."/>
            <person name="McCallum J."/>
            <person name="Dzierzon H."/>
            <person name="Deng C."/>
            <person name="Wang Y.Y."/>
            <person name="Barron L."/>
            <person name="Manako K."/>
            <person name="Bowen J."/>
            <person name="Foster T.M."/>
            <person name="Erridge Z.A."/>
            <person name="Tiffin H."/>
            <person name="Waite C.N."/>
            <person name="Davies K.M."/>
            <person name="Grierson E.P."/>
            <person name="Laing W.A."/>
            <person name="Kirk R."/>
            <person name="Chen X."/>
            <person name="Wood M."/>
            <person name="Montefiori M."/>
            <person name="Brummell D.A."/>
            <person name="Schwinn K.E."/>
            <person name="Catanach A."/>
            <person name="Fullerton C."/>
            <person name="Li D."/>
            <person name="Meiyalaghan S."/>
            <person name="Nieuwenhuizen N."/>
            <person name="Read N."/>
            <person name="Prakash R."/>
            <person name="Hunter D."/>
            <person name="Zhang H."/>
            <person name="McKenzie M."/>
            <person name="Knabel M."/>
            <person name="Harris A."/>
            <person name="Allan A.C."/>
            <person name="Gleave A."/>
            <person name="Chen A."/>
            <person name="Janssen B.J."/>
            <person name="Plunkett B."/>
            <person name="Ampomah-Dwamena C."/>
            <person name="Voogd C."/>
            <person name="Leif D."/>
            <person name="Lafferty D."/>
            <person name="Souleyre E.J.F."/>
            <person name="Varkonyi-Gasic E."/>
            <person name="Gambi F."/>
            <person name="Hanley J."/>
            <person name="Yao J.L."/>
            <person name="Cheung J."/>
            <person name="David K.M."/>
            <person name="Warren B."/>
            <person name="Marsh K."/>
            <person name="Snowden K.C."/>
            <person name="Lin-Wang K."/>
            <person name="Brian L."/>
            <person name="Martinez-Sanchez M."/>
            <person name="Wang M."/>
            <person name="Ileperuma N."/>
            <person name="Macnee N."/>
            <person name="Campin R."/>
            <person name="McAtee P."/>
            <person name="Drummond R.S.M."/>
            <person name="Espley R.V."/>
            <person name="Ireland H.S."/>
            <person name="Wu R."/>
            <person name="Atkinson R.G."/>
            <person name="Karunairetnam S."/>
            <person name="Bulley S."/>
            <person name="Chunkath S."/>
            <person name="Hanley Z."/>
            <person name="Storey R."/>
            <person name="Thrimawithana A.H."/>
            <person name="Thomson S."/>
            <person name="David C."/>
            <person name="Testolin R."/>
            <person name="Huang H."/>
            <person name="Hellens R.P."/>
            <person name="Schaffer R.J."/>
        </authorList>
    </citation>
    <scope>NUCLEOTIDE SEQUENCE [LARGE SCALE GENOMIC DNA]</scope>
    <source>
        <strain evidence="9">cv. Red5</strain>
    </source>
</reference>
<dbReference type="EMBL" id="NKQK01000003">
    <property type="protein sequence ID" value="PSS33928.1"/>
    <property type="molecule type" value="Genomic_DNA"/>
</dbReference>
<dbReference type="Gramene" id="PSS33928">
    <property type="protein sequence ID" value="PSS33928"/>
    <property type="gene ID" value="CEY00_Acc04327"/>
</dbReference>
<comment type="caution">
    <text evidence="8">The sequence shown here is derived from an EMBL/GenBank/DDBJ whole genome shotgun (WGS) entry which is preliminary data.</text>
</comment>
<organism evidence="8 9">
    <name type="scientific">Actinidia chinensis var. chinensis</name>
    <name type="common">Chinese soft-hair kiwi</name>
    <dbReference type="NCBI Taxonomy" id="1590841"/>
    <lineage>
        <taxon>Eukaryota</taxon>
        <taxon>Viridiplantae</taxon>
        <taxon>Streptophyta</taxon>
        <taxon>Embryophyta</taxon>
        <taxon>Tracheophyta</taxon>
        <taxon>Spermatophyta</taxon>
        <taxon>Magnoliopsida</taxon>
        <taxon>eudicotyledons</taxon>
        <taxon>Gunneridae</taxon>
        <taxon>Pentapetalae</taxon>
        <taxon>asterids</taxon>
        <taxon>Ericales</taxon>
        <taxon>Actinidiaceae</taxon>
        <taxon>Actinidia</taxon>
    </lineage>
</organism>
<keyword evidence="5" id="KW-1133">Transmembrane helix</keyword>
<dbReference type="Pfam" id="PF00083">
    <property type="entry name" value="Sugar_tr"/>
    <property type="match status" value="1"/>
</dbReference>
<evidence type="ECO:0000256" key="2">
    <source>
        <dbReference type="ARBA" id="ARBA00010992"/>
    </source>
</evidence>
<keyword evidence="3 8" id="KW-0813">Transport</keyword>
<dbReference type="InterPro" id="IPR005828">
    <property type="entry name" value="MFS_sugar_transport-like"/>
</dbReference>
<comment type="similarity">
    <text evidence="7">Belongs to the major facilitator superfamily. Phosphate:H(+) symporter (TC 2.A.1.9) family.</text>
</comment>
<reference evidence="8 9" key="1">
    <citation type="submission" date="2017-07" db="EMBL/GenBank/DDBJ databases">
        <title>An improved, manually edited Actinidia chinensis var. chinensis (kiwifruit) genome highlights the challenges associated with draft genomes and gene prediction in plants.</title>
        <authorList>
            <person name="Pilkington S."/>
            <person name="Crowhurst R."/>
            <person name="Hilario E."/>
            <person name="Nardozza S."/>
            <person name="Fraser L."/>
            <person name="Peng Y."/>
            <person name="Gunaseelan K."/>
            <person name="Simpson R."/>
            <person name="Tahir J."/>
            <person name="Deroles S."/>
            <person name="Templeton K."/>
            <person name="Luo Z."/>
            <person name="Davy M."/>
            <person name="Cheng C."/>
            <person name="Mcneilage M."/>
            <person name="Scaglione D."/>
            <person name="Liu Y."/>
            <person name="Zhang Q."/>
            <person name="Datson P."/>
            <person name="De Silva N."/>
            <person name="Gardiner S."/>
            <person name="Bassett H."/>
            <person name="Chagne D."/>
            <person name="Mccallum J."/>
            <person name="Dzierzon H."/>
            <person name="Deng C."/>
            <person name="Wang Y.-Y."/>
            <person name="Barron N."/>
            <person name="Manako K."/>
            <person name="Bowen J."/>
            <person name="Foster T."/>
            <person name="Erridge Z."/>
            <person name="Tiffin H."/>
            <person name="Waite C."/>
            <person name="Davies K."/>
            <person name="Grierson E."/>
            <person name="Laing W."/>
            <person name="Kirk R."/>
            <person name="Chen X."/>
            <person name="Wood M."/>
            <person name="Montefiori M."/>
            <person name="Brummell D."/>
            <person name="Schwinn K."/>
            <person name="Catanach A."/>
            <person name="Fullerton C."/>
            <person name="Li D."/>
            <person name="Meiyalaghan S."/>
            <person name="Nieuwenhuizen N."/>
            <person name="Read N."/>
            <person name="Prakash R."/>
            <person name="Hunter D."/>
            <person name="Zhang H."/>
            <person name="Mckenzie M."/>
            <person name="Knabel M."/>
            <person name="Harris A."/>
            <person name="Allan A."/>
            <person name="Chen A."/>
            <person name="Janssen B."/>
            <person name="Plunkett B."/>
            <person name="Dwamena C."/>
            <person name="Voogd C."/>
            <person name="Leif D."/>
            <person name="Lafferty D."/>
            <person name="Souleyre E."/>
            <person name="Varkonyi-Gasic E."/>
            <person name="Gambi F."/>
            <person name="Hanley J."/>
            <person name="Yao J.-L."/>
            <person name="Cheung J."/>
            <person name="David K."/>
            <person name="Warren B."/>
            <person name="Marsh K."/>
            <person name="Snowden K."/>
            <person name="Lin-Wang K."/>
            <person name="Brian L."/>
            <person name="Martinez-Sanchez M."/>
            <person name="Wang M."/>
            <person name="Ileperuma N."/>
            <person name="Macnee N."/>
            <person name="Campin R."/>
            <person name="Mcatee P."/>
            <person name="Drummond R."/>
            <person name="Espley R."/>
            <person name="Ireland H."/>
            <person name="Wu R."/>
            <person name="Atkinson R."/>
            <person name="Karunairetnam S."/>
            <person name="Bulley S."/>
            <person name="Chunkath S."/>
            <person name="Hanley Z."/>
            <person name="Storey R."/>
            <person name="Thrimawithana A."/>
            <person name="Thomson S."/>
            <person name="David C."/>
            <person name="Testolin R."/>
        </authorList>
    </citation>
    <scope>NUCLEOTIDE SEQUENCE [LARGE SCALE GENOMIC DNA]</scope>
    <source>
        <strain evidence="9">cv. Red5</strain>
        <tissue evidence="8">Young leaf</tissue>
    </source>
</reference>
<dbReference type="OrthoDB" id="1929005at2759"/>
<evidence type="ECO:0000256" key="4">
    <source>
        <dbReference type="ARBA" id="ARBA00022692"/>
    </source>
</evidence>
<dbReference type="GO" id="GO:0016020">
    <property type="term" value="C:membrane"/>
    <property type="evidence" value="ECO:0007669"/>
    <property type="project" value="UniProtKB-SubCell"/>
</dbReference>
<dbReference type="STRING" id="1590841.A0A2R6RV86"/>
<dbReference type="InterPro" id="IPR050549">
    <property type="entry name" value="MFS_Trehalose_Transporter"/>
</dbReference>
<dbReference type="InParanoid" id="A0A2R6RV86"/>
<sequence length="132" mass="14114">MAIEQCKNIENCDNNGLEDLENPFIEIKKVVDSEDDESGISGENGSIGMVLLSTAVSICDSFEFGSRVGYSAPTQSTIREDLHLSLAEGTLLLDVGRLLTGYGIGILSYVVSVFITKIAPTNLRGGLNQSRG</sequence>
<name>A0A2R6RV86_ACTCC</name>
<evidence type="ECO:0000313" key="9">
    <source>
        <dbReference type="Proteomes" id="UP000241394"/>
    </source>
</evidence>
<dbReference type="Proteomes" id="UP000241394">
    <property type="component" value="Chromosome LG3"/>
</dbReference>
<evidence type="ECO:0000256" key="5">
    <source>
        <dbReference type="ARBA" id="ARBA00022989"/>
    </source>
</evidence>
<accession>A0A2R6RV86</accession>
<dbReference type="Gene3D" id="1.20.1250.20">
    <property type="entry name" value="MFS general substrate transporter like domains"/>
    <property type="match status" value="1"/>
</dbReference>
<dbReference type="InterPro" id="IPR036259">
    <property type="entry name" value="MFS_trans_sf"/>
</dbReference>
<gene>
    <name evidence="8" type="ORF">CEY00_Acc04327</name>
</gene>
<keyword evidence="4" id="KW-0812">Transmembrane</keyword>
<evidence type="ECO:0000256" key="1">
    <source>
        <dbReference type="ARBA" id="ARBA00004370"/>
    </source>
</evidence>
<protein>
    <submittedName>
        <fullName evidence="8">Sugar transporter ERD6-like</fullName>
    </submittedName>
</protein>
<evidence type="ECO:0000313" key="8">
    <source>
        <dbReference type="EMBL" id="PSS33928.1"/>
    </source>
</evidence>
<comment type="similarity">
    <text evidence="2">Belongs to the major facilitator superfamily. Sugar transporter (TC 2.A.1.1) family.</text>
</comment>
<proteinExistence type="inferred from homology"/>